<protein>
    <submittedName>
        <fullName evidence="4">Extensin-like protein</fullName>
    </submittedName>
</protein>
<feature type="domain" description="Extensin-like C-terminal" evidence="3">
    <location>
        <begin position="86"/>
        <end position="257"/>
    </location>
</feature>
<evidence type="ECO:0000256" key="2">
    <source>
        <dbReference type="SAM" id="Phobius"/>
    </source>
</evidence>
<comment type="caution">
    <text evidence="4">The sequence shown here is derived from an EMBL/GenBank/DDBJ whole genome shotgun (WGS) entry which is preliminary data.</text>
</comment>
<dbReference type="OrthoDB" id="9809788at2"/>
<accession>A0A2T0VVH4</accession>
<dbReference type="RefSeq" id="WP_106358643.1">
    <property type="nucleotide sequence ID" value="NZ_PVTP01000011.1"/>
</dbReference>
<dbReference type="EMBL" id="PVTP01000011">
    <property type="protein sequence ID" value="PRY75660.1"/>
    <property type="molecule type" value="Genomic_DNA"/>
</dbReference>
<dbReference type="Pfam" id="PF06904">
    <property type="entry name" value="Extensin-like_C"/>
    <property type="match status" value="1"/>
</dbReference>
<gene>
    <name evidence="4" type="ORF">CLV80_11111</name>
</gene>
<dbReference type="InterPro" id="IPR009683">
    <property type="entry name" value="Extensin-like_C"/>
</dbReference>
<keyword evidence="2" id="KW-0812">Transmembrane</keyword>
<feature type="transmembrane region" description="Helical" evidence="2">
    <location>
        <begin position="24"/>
        <end position="45"/>
    </location>
</feature>
<dbReference type="AlphaFoldDB" id="A0A2T0VVH4"/>
<feature type="region of interest" description="Disordered" evidence="1">
    <location>
        <begin position="1"/>
        <end position="20"/>
    </location>
</feature>
<organism evidence="4 5">
    <name type="scientific">Yoonia maritima</name>
    <dbReference type="NCBI Taxonomy" id="1435347"/>
    <lineage>
        <taxon>Bacteria</taxon>
        <taxon>Pseudomonadati</taxon>
        <taxon>Pseudomonadota</taxon>
        <taxon>Alphaproteobacteria</taxon>
        <taxon>Rhodobacterales</taxon>
        <taxon>Paracoccaceae</taxon>
        <taxon>Yoonia</taxon>
    </lineage>
</organism>
<name>A0A2T0VVH4_9RHOB</name>
<sequence>MRHSIRQAKAQQVAKETKKRGHPLLRGAAALLFMGMLGFGGYQLLMHPNTPLPSSWNPVHPLKISDPLTPLTQWKLLQAASEPAVCLRVLEEYSSITAMPDFEHTDQCHIRNRVEVSGVGDASIDAVETSCPIALRLAMWERHSLQPAAMALLGAPVQKINHIGSYNCRAMRTGRGETTRMSTHATAAAIDISGFRLADGRRLNLIDDWTGDTPDARFLRRARDGGCQFFKLTLSPDYNALHADHFHLQSRGWGLCR</sequence>
<evidence type="ECO:0000313" key="4">
    <source>
        <dbReference type="EMBL" id="PRY75660.1"/>
    </source>
</evidence>
<evidence type="ECO:0000313" key="5">
    <source>
        <dbReference type="Proteomes" id="UP000238007"/>
    </source>
</evidence>
<keyword evidence="2" id="KW-1133">Transmembrane helix</keyword>
<keyword evidence="2" id="KW-0472">Membrane</keyword>
<reference evidence="4 5" key="1">
    <citation type="submission" date="2018-03" db="EMBL/GenBank/DDBJ databases">
        <title>Genomic Encyclopedia of Archaeal and Bacterial Type Strains, Phase II (KMG-II): from individual species to whole genera.</title>
        <authorList>
            <person name="Goeker M."/>
        </authorList>
    </citation>
    <scope>NUCLEOTIDE SEQUENCE [LARGE SCALE GENOMIC DNA]</scope>
    <source>
        <strain evidence="4 5">DSM 101533</strain>
    </source>
</reference>
<proteinExistence type="predicted"/>
<dbReference type="Proteomes" id="UP000238007">
    <property type="component" value="Unassembled WGS sequence"/>
</dbReference>
<evidence type="ECO:0000256" key="1">
    <source>
        <dbReference type="SAM" id="MobiDB-lite"/>
    </source>
</evidence>
<keyword evidence="5" id="KW-1185">Reference proteome</keyword>
<evidence type="ECO:0000259" key="3">
    <source>
        <dbReference type="Pfam" id="PF06904"/>
    </source>
</evidence>